<gene>
    <name evidence="1" type="ORF">TTHERM_000214698</name>
</gene>
<name>W7XBB9_TETTS</name>
<proteinExistence type="predicted"/>
<sequence>MNILLLQINKYKNKKIQKLNLLKQINSFKVRTSFFNKYIMIQICKLLHILTNMPPIILQKMKAISIIRLITKEDLDKVKTQLTILSQYGHNQKIIQILTKK</sequence>
<dbReference type="RefSeq" id="XP_012650843.1">
    <property type="nucleotide sequence ID" value="XM_012795389.1"/>
</dbReference>
<evidence type="ECO:0000313" key="1">
    <source>
        <dbReference type="EMBL" id="EWS76675.1"/>
    </source>
</evidence>
<reference evidence="2" key="1">
    <citation type="journal article" date="2006" name="PLoS Biol.">
        <title>Macronuclear genome sequence of the ciliate Tetrahymena thermophila, a model eukaryote.</title>
        <authorList>
            <person name="Eisen J.A."/>
            <person name="Coyne R.S."/>
            <person name="Wu M."/>
            <person name="Wu D."/>
            <person name="Thiagarajan M."/>
            <person name="Wortman J.R."/>
            <person name="Badger J.H."/>
            <person name="Ren Q."/>
            <person name="Amedeo P."/>
            <person name="Jones K.M."/>
            <person name="Tallon L.J."/>
            <person name="Delcher A.L."/>
            <person name="Salzberg S.L."/>
            <person name="Silva J.C."/>
            <person name="Haas B.J."/>
            <person name="Majoros W.H."/>
            <person name="Farzad M."/>
            <person name="Carlton J.M."/>
            <person name="Smith R.K. Jr."/>
            <person name="Garg J."/>
            <person name="Pearlman R.E."/>
            <person name="Karrer K.M."/>
            <person name="Sun L."/>
            <person name="Manning G."/>
            <person name="Elde N.C."/>
            <person name="Turkewitz A.P."/>
            <person name="Asai D.J."/>
            <person name="Wilkes D.E."/>
            <person name="Wang Y."/>
            <person name="Cai H."/>
            <person name="Collins K."/>
            <person name="Stewart B.A."/>
            <person name="Lee S.R."/>
            <person name="Wilamowska K."/>
            <person name="Weinberg Z."/>
            <person name="Ruzzo W.L."/>
            <person name="Wloga D."/>
            <person name="Gaertig J."/>
            <person name="Frankel J."/>
            <person name="Tsao C.-C."/>
            <person name="Gorovsky M.A."/>
            <person name="Keeling P.J."/>
            <person name="Waller R.F."/>
            <person name="Patron N.J."/>
            <person name="Cherry J.M."/>
            <person name="Stover N.A."/>
            <person name="Krieger C.J."/>
            <person name="del Toro C."/>
            <person name="Ryder H.F."/>
            <person name="Williamson S.C."/>
            <person name="Barbeau R.A."/>
            <person name="Hamilton E.P."/>
            <person name="Orias E."/>
        </authorList>
    </citation>
    <scope>NUCLEOTIDE SEQUENCE [LARGE SCALE GENOMIC DNA]</scope>
    <source>
        <strain evidence="2">SB210</strain>
    </source>
</reference>
<dbReference type="GeneID" id="24437832"/>
<dbReference type="AlphaFoldDB" id="W7XBB9"/>
<organism evidence="1 2">
    <name type="scientific">Tetrahymena thermophila (strain SB210)</name>
    <dbReference type="NCBI Taxonomy" id="312017"/>
    <lineage>
        <taxon>Eukaryota</taxon>
        <taxon>Sar</taxon>
        <taxon>Alveolata</taxon>
        <taxon>Ciliophora</taxon>
        <taxon>Intramacronucleata</taxon>
        <taxon>Oligohymenophorea</taxon>
        <taxon>Hymenostomatida</taxon>
        <taxon>Tetrahymenina</taxon>
        <taxon>Tetrahymenidae</taxon>
        <taxon>Tetrahymena</taxon>
    </lineage>
</organism>
<dbReference type="EMBL" id="GG662857">
    <property type="protein sequence ID" value="EWS76675.1"/>
    <property type="molecule type" value="Genomic_DNA"/>
</dbReference>
<evidence type="ECO:0000313" key="2">
    <source>
        <dbReference type="Proteomes" id="UP000009168"/>
    </source>
</evidence>
<accession>W7XBB9</accession>
<protein>
    <submittedName>
        <fullName evidence="1">Uncharacterized protein</fullName>
    </submittedName>
</protein>
<dbReference type="Proteomes" id="UP000009168">
    <property type="component" value="Unassembled WGS sequence"/>
</dbReference>
<keyword evidence="2" id="KW-1185">Reference proteome</keyword>
<dbReference type="KEGG" id="tet:TTHERM_000214698"/>
<dbReference type="InParanoid" id="W7XBB9"/>